<dbReference type="PROSITE" id="PS51805">
    <property type="entry name" value="EPHD"/>
    <property type="match status" value="1"/>
</dbReference>
<dbReference type="GO" id="GO:0031491">
    <property type="term" value="F:nucleosome binding"/>
    <property type="evidence" value="ECO:0007669"/>
    <property type="project" value="TreeGrafter"/>
</dbReference>
<dbReference type="GO" id="GO:0042393">
    <property type="term" value="F:histone binding"/>
    <property type="evidence" value="ECO:0007669"/>
    <property type="project" value="TreeGrafter"/>
</dbReference>
<dbReference type="Pfam" id="PF13832">
    <property type="entry name" value="zf-HC5HC2H_2"/>
    <property type="match status" value="1"/>
</dbReference>
<sequence>LYIPEVRFGDVHSMDPVILSDVPLERFQQQCYLCMERGEEKRAYLGACMPCNKPGCKKCFHVTCAQAEGLLCEEGGGSKNVKYCGYCAAHAKKARLFAGGNKEEEVSEGKKSFEGTCIESNCHLSLVGFGSI</sequence>
<keyword evidence="1" id="KW-0479">Metal-binding</keyword>
<reference evidence="5" key="1">
    <citation type="submission" date="2017-02" db="UniProtKB">
        <authorList>
            <consortium name="WormBaseParasite"/>
        </authorList>
    </citation>
    <scope>IDENTIFICATION</scope>
</reference>
<name>A0A0R3QTP0_9BILA</name>
<evidence type="ECO:0000259" key="4">
    <source>
        <dbReference type="PROSITE" id="PS51805"/>
    </source>
</evidence>
<proteinExistence type="predicted"/>
<dbReference type="PANTHER" id="PTHR13793:SF164">
    <property type="entry name" value="ALHAMBRA, ISOFORM P"/>
    <property type="match status" value="1"/>
</dbReference>
<protein>
    <submittedName>
        <fullName evidence="5">PHD-type domain-containing protein</fullName>
    </submittedName>
</protein>
<evidence type="ECO:0000313" key="5">
    <source>
        <dbReference type="WBParaSite" id="BTMF_0001109201-mRNA-1"/>
    </source>
</evidence>
<dbReference type="InterPro" id="IPR050701">
    <property type="entry name" value="Histone_Mod_Regulator"/>
</dbReference>
<dbReference type="InterPro" id="IPR013083">
    <property type="entry name" value="Znf_RING/FYVE/PHD"/>
</dbReference>
<dbReference type="STRING" id="42155.A0A0R3QTP0"/>
<evidence type="ECO:0000256" key="2">
    <source>
        <dbReference type="ARBA" id="ARBA00022771"/>
    </source>
</evidence>
<feature type="domain" description="PHD-type" evidence="4">
    <location>
        <begin position="1"/>
        <end position="91"/>
    </location>
</feature>
<keyword evidence="2" id="KW-0863">Zinc-finger</keyword>
<evidence type="ECO:0000256" key="1">
    <source>
        <dbReference type="ARBA" id="ARBA00022723"/>
    </source>
</evidence>
<dbReference type="WBParaSite" id="BTMF_0001109201-mRNA-1">
    <property type="protein sequence ID" value="BTMF_0001109201-mRNA-1"/>
    <property type="gene ID" value="BTMF_0001109201"/>
</dbReference>
<dbReference type="AlphaFoldDB" id="A0A0R3QTP0"/>
<accession>A0A0R3QTP0</accession>
<keyword evidence="3" id="KW-0862">Zinc</keyword>
<dbReference type="Gene3D" id="3.30.40.10">
    <property type="entry name" value="Zinc/RING finger domain, C3HC4 (zinc finger)"/>
    <property type="match status" value="1"/>
</dbReference>
<dbReference type="GO" id="GO:0005634">
    <property type="term" value="C:nucleus"/>
    <property type="evidence" value="ECO:0007669"/>
    <property type="project" value="TreeGrafter"/>
</dbReference>
<dbReference type="GO" id="GO:0008270">
    <property type="term" value="F:zinc ion binding"/>
    <property type="evidence" value="ECO:0007669"/>
    <property type="project" value="UniProtKB-KW"/>
</dbReference>
<evidence type="ECO:0000256" key="3">
    <source>
        <dbReference type="ARBA" id="ARBA00022833"/>
    </source>
</evidence>
<dbReference type="PANTHER" id="PTHR13793">
    <property type="entry name" value="PHD FINGER PROTEINS"/>
    <property type="match status" value="1"/>
</dbReference>
<organism evidence="5">
    <name type="scientific">Brugia timori</name>
    <dbReference type="NCBI Taxonomy" id="42155"/>
    <lineage>
        <taxon>Eukaryota</taxon>
        <taxon>Metazoa</taxon>
        <taxon>Ecdysozoa</taxon>
        <taxon>Nematoda</taxon>
        <taxon>Chromadorea</taxon>
        <taxon>Rhabditida</taxon>
        <taxon>Spirurina</taxon>
        <taxon>Spiruromorpha</taxon>
        <taxon>Filarioidea</taxon>
        <taxon>Onchocercidae</taxon>
        <taxon>Brugia</taxon>
    </lineage>
</organism>
<dbReference type="InterPro" id="IPR034732">
    <property type="entry name" value="EPHD"/>
</dbReference>
<dbReference type="GO" id="GO:0006357">
    <property type="term" value="P:regulation of transcription by RNA polymerase II"/>
    <property type="evidence" value="ECO:0007669"/>
    <property type="project" value="TreeGrafter"/>
</dbReference>